<gene>
    <name evidence="1" type="ORF">SD10_03430</name>
</gene>
<evidence type="ECO:0000313" key="2">
    <source>
        <dbReference type="Proteomes" id="UP000033054"/>
    </source>
</evidence>
<dbReference type="PATRIC" id="fig|1379870.5.peg.751"/>
<organism evidence="1 2">
    <name type="scientific">Spirosoma radiotolerans</name>
    <dbReference type="NCBI Taxonomy" id="1379870"/>
    <lineage>
        <taxon>Bacteria</taxon>
        <taxon>Pseudomonadati</taxon>
        <taxon>Bacteroidota</taxon>
        <taxon>Cytophagia</taxon>
        <taxon>Cytophagales</taxon>
        <taxon>Cytophagaceae</taxon>
        <taxon>Spirosoma</taxon>
    </lineage>
</organism>
<dbReference type="InterPro" id="IPR025921">
    <property type="entry name" value="HmuY"/>
</dbReference>
<dbReference type="Pfam" id="PF14064">
    <property type="entry name" value="HmuY"/>
    <property type="match status" value="1"/>
</dbReference>
<dbReference type="HOGENOM" id="CLU_092723_0_0_10"/>
<accession>A0A0E3ZTL0</accession>
<dbReference type="RefSeq" id="WP_046375691.1">
    <property type="nucleotide sequence ID" value="NZ_CP010429.1"/>
</dbReference>
<dbReference type="KEGG" id="srd:SD10_03430"/>
<sequence length="212" mass="22733">MTNSMYKVALAIGLSTAFFSCSKEDNPVVVQPLSAVTVRDIAADPTSMTSATGQQPVAATGKFTLYSLKDNKQIANADSATNKWDLGFRGTTIIVNGGAIRSGQGGAYIYTGTFDELTSVPASVTFSQDQSATTLAITTGSGKGWYNYNQTTNIISPIPGKVFIIRTGDGKYAKMEVLSYYQNAPAAPDANSVARYYTFRYLYQPDGSQVFK</sequence>
<dbReference type="CDD" id="cd12105">
    <property type="entry name" value="HmuY"/>
    <property type="match status" value="1"/>
</dbReference>
<keyword evidence="2" id="KW-1185">Reference proteome</keyword>
<dbReference type="PROSITE" id="PS51257">
    <property type="entry name" value="PROKAR_LIPOPROTEIN"/>
    <property type="match status" value="1"/>
</dbReference>
<evidence type="ECO:0008006" key="3">
    <source>
        <dbReference type="Google" id="ProtNLM"/>
    </source>
</evidence>
<protein>
    <recommendedName>
        <fullName evidence="3">HmuY protein</fullName>
    </recommendedName>
</protein>
<reference evidence="1 2" key="1">
    <citation type="journal article" date="2014" name="Curr. Microbiol.">
        <title>Spirosoma radiotolerans sp. nov., a gamma-radiation-resistant bacterium isolated from gamma ray-irradiated soil.</title>
        <authorList>
            <person name="Lee J.J."/>
            <person name="Srinivasan S."/>
            <person name="Lim S."/>
            <person name="Joe M."/>
            <person name="Im S."/>
            <person name="Bae S.I."/>
            <person name="Park K.R."/>
            <person name="Han J.H."/>
            <person name="Park S.H."/>
            <person name="Joo B.M."/>
            <person name="Park S.J."/>
            <person name="Kim M.K."/>
        </authorList>
    </citation>
    <scope>NUCLEOTIDE SEQUENCE [LARGE SCALE GENOMIC DNA]</scope>
    <source>
        <strain evidence="1 2">DG5A</strain>
    </source>
</reference>
<dbReference type="AlphaFoldDB" id="A0A0E3ZTL0"/>
<proteinExistence type="predicted"/>
<dbReference type="STRING" id="1379870.SD10_03430"/>
<dbReference type="Proteomes" id="UP000033054">
    <property type="component" value="Chromosome"/>
</dbReference>
<dbReference type="EMBL" id="CP010429">
    <property type="protein sequence ID" value="AKD54093.1"/>
    <property type="molecule type" value="Genomic_DNA"/>
</dbReference>
<name>A0A0E3ZTL0_9BACT</name>
<evidence type="ECO:0000313" key="1">
    <source>
        <dbReference type="EMBL" id="AKD54093.1"/>
    </source>
</evidence>